<proteinExistence type="predicted"/>
<protein>
    <submittedName>
        <fullName evidence="1">Uncharacterized protein</fullName>
    </submittedName>
</protein>
<name>A0AAN9KFV6_CANGL</name>
<dbReference type="EMBL" id="JAYMYQ010000008">
    <property type="protein sequence ID" value="KAK7316289.1"/>
    <property type="molecule type" value="Genomic_DNA"/>
</dbReference>
<evidence type="ECO:0000313" key="2">
    <source>
        <dbReference type="Proteomes" id="UP001367508"/>
    </source>
</evidence>
<gene>
    <name evidence="1" type="ORF">VNO77_35215</name>
</gene>
<keyword evidence="2" id="KW-1185">Reference proteome</keyword>
<sequence length="69" mass="8032">MSQICCGHFLALVCRQNNVGGSMAWTSLKEHVEFVREREKQKGVEVDFGMVWKDLHEIFVYISEVWSNV</sequence>
<comment type="caution">
    <text evidence="1">The sequence shown here is derived from an EMBL/GenBank/DDBJ whole genome shotgun (WGS) entry which is preliminary data.</text>
</comment>
<accession>A0AAN9KFV6</accession>
<reference evidence="1 2" key="1">
    <citation type="submission" date="2024-01" db="EMBL/GenBank/DDBJ databases">
        <title>The genomes of 5 underutilized Papilionoideae crops provide insights into root nodulation and disease resistanc.</title>
        <authorList>
            <person name="Jiang F."/>
        </authorList>
    </citation>
    <scope>NUCLEOTIDE SEQUENCE [LARGE SCALE GENOMIC DNA]</scope>
    <source>
        <strain evidence="1">LVBAO_FW01</strain>
        <tissue evidence="1">Leaves</tissue>
    </source>
</reference>
<organism evidence="1 2">
    <name type="scientific">Canavalia gladiata</name>
    <name type="common">Sword bean</name>
    <name type="synonym">Dolichos gladiatus</name>
    <dbReference type="NCBI Taxonomy" id="3824"/>
    <lineage>
        <taxon>Eukaryota</taxon>
        <taxon>Viridiplantae</taxon>
        <taxon>Streptophyta</taxon>
        <taxon>Embryophyta</taxon>
        <taxon>Tracheophyta</taxon>
        <taxon>Spermatophyta</taxon>
        <taxon>Magnoliopsida</taxon>
        <taxon>eudicotyledons</taxon>
        <taxon>Gunneridae</taxon>
        <taxon>Pentapetalae</taxon>
        <taxon>rosids</taxon>
        <taxon>fabids</taxon>
        <taxon>Fabales</taxon>
        <taxon>Fabaceae</taxon>
        <taxon>Papilionoideae</taxon>
        <taxon>50 kb inversion clade</taxon>
        <taxon>NPAAA clade</taxon>
        <taxon>indigoferoid/millettioid clade</taxon>
        <taxon>Phaseoleae</taxon>
        <taxon>Canavalia</taxon>
    </lineage>
</organism>
<dbReference type="AlphaFoldDB" id="A0AAN9KFV6"/>
<dbReference type="Proteomes" id="UP001367508">
    <property type="component" value="Unassembled WGS sequence"/>
</dbReference>
<evidence type="ECO:0000313" key="1">
    <source>
        <dbReference type="EMBL" id="KAK7316289.1"/>
    </source>
</evidence>